<sequence>RPTRITPHSYNKISSGPPARYRLPLQRVNLDKKDDGTSELRQFTLGERRSKHPNKTVLLVGATGSGKSTLINSLVNFVMGVKFEDKVWFEVITDENKESQAQSQTTAVSVYEVFGFEGKTVPYSLTIIDTPGFGDTRGIEYDDTVTKQLKDLFSISGGVDSIDAVGLVLKATENRLDGNTAYIFNSLTSLFGKNMEQNIVALMTHSDGFKPKDALNALKEAKVKCARDKMDNPVYFIFNNRQKEPIDSDDEENAERVFMDSNRAMKKFTGFLENAMSQSVTESVEVMDKREQLTACIKNLMERVGTIEEKQKTIKTNQEMLEKYEKEIKENENFEIEMEEVYKVVKPIHHHKNDKAVTCGNCEENCHHPCDHWCFWCRNIFKDEKCTVCKGRCSTDRHVREKFIYETKTRTVKTTSKDIKAKYDESQKGMKTQTTLLEDLKFEMLELKQEKNKCLDDAFQCIERLEKIALNKDSASTCQHLDFLIKKMDEKGDTRKVDKLKSMKKRMNDSQKAAAKFNKKMKE</sequence>
<dbReference type="Pfam" id="PF04548">
    <property type="entry name" value="AIG1"/>
    <property type="match status" value="1"/>
</dbReference>
<dbReference type="GO" id="GO:0005525">
    <property type="term" value="F:GTP binding"/>
    <property type="evidence" value="ECO:0007669"/>
    <property type="project" value="InterPro"/>
</dbReference>
<keyword evidence="3" id="KW-0175">Coiled coil</keyword>
<evidence type="ECO:0000256" key="3">
    <source>
        <dbReference type="SAM" id="Coils"/>
    </source>
</evidence>
<evidence type="ECO:0000256" key="4">
    <source>
        <dbReference type="SAM" id="MobiDB-lite"/>
    </source>
</evidence>
<evidence type="ECO:0000313" key="6">
    <source>
        <dbReference type="Ensembl" id="ENSNMLP00000022795.1"/>
    </source>
</evidence>
<dbReference type="AlphaFoldDB" id="A0A8C6TM89"/>
<name>A0A8C6TM89_9GOBI</name>
<feature type="coiled-coil region" evidence="3">
    <location>
        <begin position="430"/>
        <end position="457"/>
    </location>
</feature>
<dbReference type="InterPro" id="IPR006703">
    <property type="entry name" value="G_AIG1"/>
</dbReference>
<dbReference type="InterPro" id="IPR027417">
    <property type="entry name" value="P-loop_NTPase"/>
</dbReference>
<dbReference type="Ensembl" id="ENSNMLT00000025528.1">
    <property type="protein sequence ID" value="ENSNMLP00000022795.1"/>
    <property type="gene ID" value="ENSNMLG00000014706.1"/>
</dbReference>
<dbReference type="PANTHER" id="PTHR32046:SF11">
    <property type="entry name" value="IMMUNE-ASSOCIATED NUCLEOTIDE-BINDING PROTEIN 10-LIKE"/>
    <property type="match status" value="1"/>
</dbReference>
<keyword evidence="2" id="KW-0547">Nucleotide-binding</keyword>
<protein>
    <recommendedName>
        <fullName evidence="5">AIG1-type G domain-containing protein</fullName>
    </recommendedName>
</protein>
<feature type="domain" description="AIG1-type G" evidence="5">
    <location>
        <begin position="52"/>
        <end position="285"/>
    </location>
</feature>
<dbReference type="PROSITE" id="PS51720">
    <property type="entry name" value="G_AIG1"/>
    <property type="match status" value="1"/>
</dbReference>
<reference evidence="6" key="1">
    <citation type="submission" date="2025-08" db="UniProtKB">
        <authorList>
            <consortium name="Ensembl"/>
        </authorList>
    </citation>
    <scope>IDENTIFICATION</scope>
</reference>
<proteinExistence type="inferred from homology"/>
<evidence type="ECO:0000313" key="7">
    <source>
        <dbReference type="Proteomes" id="UP000694523"/>
    </source>
</evidence>
<comment type="similarity">
    <text evidence="1">Belongs to the TRAFAC class TrmE-Era-EngA-EngB-Septin-like GTPase superfamily. AIG1/Toc34/Toc159-like paraseptin GTPase family. IAN subfamily.</text>
</comment>
<dbReference type="PANTHER" id="PTHR32046">
    <property type="entry name" value="G DOMAIN-CONTAINING PROTEIN"/>
    <property type="match status" value="1"/>
</dbReference>
<evidence type="ECO:0000256" key="2">
    <source>
        <dbReference type="ARBA" id="ARBA00022741"/>
    </source>
</evidence>
<evidence type="ECO:0000259" key="5">
    <source>
        <dbReference type="PROSITE" id="PS51720"/>
    </source>
</evidence>
<keyword evidence="7" id="KW-1185">Reference proteome</keyword>
<dbReference type="Proteomes" id="UP000694523">
    <property type="component" value="Unplaced"/>
</dbReference>
<evidence type="ECO:0000256" key="1">
    <source>
        <dbReference type="ARBA" id="ARBA00008535"/>
    </source>
</evidence>
<reference evidence="6" key="2">
    <citation type="submission" date="2025-09" db="UniProtKB">
        <authorList>
            <consortium name="Ensembl"/>
        </authorList>
    </citation>
    <scope>IDENTIFICATION</scope>
</reference>
<organism evidence="6 7">
    <name type="scientific">Neogobius melanostomus</name>
    <name type="common">round goby</name>
    <dbReference type="NCBI Taxonomy" id="47308"/>
    <lineage>
        <taxon>Eukaryota</taxon>
        <taxon>Metazoa</taxon>
        <taxon>Chordata</taxon>
        <taxon>Craniata</taxon>
        <taxon>Vertebrata</taxon>
        <taxon>Euteleostomi</taxon>
        <taxon>Actinopterygii</taxon>
        <taxon>Neopterygii</taxon>
        <taxon>Teleostei</taxon>
        <taxon>Neoteleostei</taxon>
        <taxon>Acanthomorphata</taxon>
        <taxon>Gobiaria</taxon>
        <taxon>Gobiiformes</taxon>
        <taxon>Gobioidei</taxon>
        <taxon>Gobiidae</taxon>
        <taxon>Benthophilinae</taxon>
        <taxon>Neogobiini</taxon>
        <taxon>Neogobius</taxon>
    </lineage>
</organism>
<dbReference type="Gene3D" id="3.40.50.300">
    <property type="entry name" value="P-loop containing nucleotide triphosphate hydrolases"/>
    <property type="match status" value="1"/>
</dbReference>
<accession>A0A8C6TM89</accession>
<feature type="region of interest" description="Disordered" evidence="4">
    <location>
        <begin position="502"/>
        <end position="523"/>
    </location>
</feature>
<dbReference type="SUPFAM" id="SSF52540">
    <property type="entry name" value="P-loop containing nucleoside triphosphate hydrolases"/>
    <property type="match status" value="1"/>
</dbReference>
<feature type="coiled-coil region" evidence="3">
    <location>
        <begin position="307"/>
        <end position="337"/>
    </location>
</feature>